<keyword evidence="2" id="KW-0378">Hydrolase</keyword>
<dbReference type="PANTHER" id="PTHR41286">
    <property type="entry name" value="HNH NUCLEASE YAJD-RELATED"/>
    <property type="match status" value="1"/>
</dbReference>
<evidence type="ECO:0000313" key="4">
    <source>
        <dbReference type="EMBL" id="TYL37253.1"/>
    </source>
</evidence>
<dbReference type="OrthoDB" id="11472at2157"/>
<dbReference type="GO" id="GO:0005829">
    <property type="term" value="C:cytosol"/>
    <property type="evidence" value="ECO:0007669"/>
    <property type="project" value="TreeGrafter"/>
</dbReference>
<reference evidence="4" key="1">
    <citation type="submission" date="2017-11" db="EMBL/GenBank/DDBJ databases">
        <authorList>
            <person name="Kajale S.C."/>
            <person name="Sharma A."/>
        </authorList>
    </citation>
    <scope>NUCLEOTIDE SEQUENCE</scope>
    <source>
        <strain evidence="4">LS1_42</strain>
    </source>
</reference>
<evidence type="ECO:0000313" key="5">
    <source>
        <dbReference type="Proteomes" id="UP000766904"/>
    </source>
</evidence>
<dbReference type="GO" id="GO:0008270">
    <property type="term" value="F:zinc ion binding"/>
    <property type="evidence" value="ECO:0007669"/>
    <property type="project" value="InterPro"/>
</dbReference>
<dbReference type="InterPro" id="IPR003615">
    <property type="entry name" value="HNH_nuc"/>
</dbReference>
<feature type="domain" description="HNH nuclease" evidence="3">
    <location>
        <begin position="34"/>
        <end position="95"/>
    </location>
</feature>
<accession>A0A8J8TPB7</accession>
<sequence>MGNIIVEILVRGLYNLFGLDSPYSATGYGPNWTKQRRKCLERDDYQCRICGKTETEIGRRPAVHHITPRREFAASEWHQMNALSNLVALCPSCHGTVEGKYQDTSPEEFVAKSRQNF</sequence>
<dbReference type="CDD" id="cd00085">
    <property type="entry name" value="HNHc"/>
    <property type="match status" value="1"/>
</dbReference>
<evidence type="ECO:0000256" key="1">
    <source>
        <dbReference type="ARBA" id="ARBA00022722"/>
    </source>
</evidence>
<keyword evidence="5" id="KW-1185">Reference proteome</keyword>
<protein>
    <recommendedName>
        <fullName evidence="3">HNH nuclease domain-containing protein</fullName>
    </recommendedName>
</protein>
<dbReference type="GO" id="GO:0016787">
    <property type="term" value="F:hydrolase activity"/>
    <property type="evidence" value="ECO:0007669"/>
    <property type="project" value="UniProtKB-KW"/>
</dbReference>
<evidence type="ECO:0000256" key="2">
    <source>
        <dbReference type="ARBA" id="ARBA00022801"/>
    </source>
</evidence>
<organism evidence="4 5">
    <name type="scientific">Natronococcus pandeyae</name>
    <dbReference type="NCBI Taxonomy" id="2055836"/>
    <lineage>
        <taxon>Archaea</taxon>
        <taxon>Methanobacteriati</taxon>
        <taxon>Methanobacteriota</taxon>
        <taxon>Stenosarchaea group</taxon>
        <taxon>Halobacteria</taxon>
        <taxon>Halobacteriales</taxon>
        <taxon>Natrialbaceae</taxon>
        <taxon>Natronococcus</taxon>
    </lineage>
</organism>
<dbReference type="Proteomes" id="UP000766904">
    <property type="component" value="Unassembled WGS sequence"/>
</dbReference>
<dbReference type="EMBL" id="PHNJ01000011">
    <property type="protein sequence ID" value="TYL37253.1"/>
    <property type="molecule type" value="Genomic_DNA"/>
</dbReference>
<name>A0A8J8TPB7_9EURY</name>
<dbReference type="RefSeq" id="WP_148859402.1">
    <property type="nucleotide sequence ID" value="NZ_PHNJ01000011.1"/>
</dbReference>
<evidence type="ECO:0000259" key="3">
    <source>
        <dbReference type="SMART" id="SM00507"/>
    </source>
</evidence>
<dbReference type="AlphaFoldDB" id="A0A8J8TPB7"/>
<comment type="caution">
    <text evidence="4">The sequence shown here is derived from an EMBL/GenBank/DDBJ whole genome shotgun (WGS) entry which is preliminary data.</text>
</comment>
<proteinExistence type="predicted"/>
<dbReference type="SMART" id="SM00507">
    <property type="entry name" value="HNHc"/>
    <property type="match status" value="1"/>
</dbReference>
<dbReference type="PANTHER" id="PTHR41286:SF1">
    <property type="entry name" value="HNH NUCLEASE YAJD-RELATED"/>
    <property type="match status" value="1"/>
</dbReference>
<dbReference type="Pfam" id="PF01844">
    <property type="entry name" value="HNH"/>
    <property type="match status" value="1"/>
</dbReference>
<dbReference type="InterPro" id="IPR002711">
    <property type="entry name" value="HNH"/>
</dbReference>
<dbReference type="GO" id="GO:0003676">
    <property type="term" value="F:nucleic acid binding"/>
    <property type="evidence" value="ECO:0007669"/>
    <property type="project" value="InterPro"/>
</dbReference>
<keyword evidence="1" id="KW-0540">Nuclease</keyword>
<dbReference type="Gene3D" id="1.10.30.50">
    <property type="match status" value="1"/>
</dbReference>
<gene>
    <name evidence="4" type="ORF">CV102_18270</name>
</gene>
<dbReference type="GO" id="GO:0004519">
    <property type="term" value="F:endonuclease activity"/>
    <property type="evidence" value="ECO:0007669"/>
    <property type="project" value="InterPro"/>
</dbReference>